<dbReference type="EMBL" id="LAZR01048260">
    <property type="protein sequence ID" value="KKK92325.1"/>
    <property type="molecule type" value="Genomic_DNA"/>
</dbReference>
<evidence type="ECO:0000313" key="1">
    <source>
        <dbReference type="EMBL" id="KKK92325.1"/>
    </source>
</evidence>
<gene>
    <name evidence="1" type="ORF">LCGC14_2704050</name>
</gene>
<proteinExistence type="predicted"/>
<sequence>MAPDGTCFGSGRQLAKLPLDKWVQLAIRLELGKEAPKTYELTLSVPGQQPKSFTLPLVSHDFQVLTWLGFSGTSDARAVFYVDKIKLKTVE</sequence>
<accession>A0A0F9A2H1</accession>
<name>A0A0F9A2H1_9ZZZZ</name>
<dbReference type="AlphaFoldDB" id="A0A0F9A2H1"/>
<organism evidence="1">
    <name type="scientific">marine sediment metagenome</name>
    <dbReference type="NCBI Taxonomy" id="412755"/>
    <lineage>
        <taxon>unclassified sequences</taxon>
        <taxon>metagenomes</taxon>
        <taxon>ecological metagenomes</taxon>
    </lineage>
</organism>
<protein>
    <submittedName>
        <fullName evidence="1">Uncharacterized protein</fullName>
    </submittedName>
</protein>
<comment type="caution">
    <text evidence="1">The sequence shown here is derived from an EMBL/GenBank/DDBJ whole genome shotgun (WGS) entry which is preliminary data.</text>
</comment>
<reference evidence="1" key="1">
    <citation type="journal article" date="2015" name="Nature">
        <title>Complex archaea that bridge the gap between prokaryotes and eukaryotes.</title>
        <authorList>
            <person name="Spang A."/>
            <person name="Saw J.H."/>
            <person name="Jorgensen S.L."/>
            <person name="Zaremba-Niedzwiedzka K."/>
            <person name="Martijn J."/>
            <person name="Lind A.E."/>
            <person name="van Eijk R."/>
            <person name="Schleper C."/>
            <person name="Guy L."/>
            <person name="Ettema T.J."/>
        </authorList>
    </citation>
    <scope>NUCLEOTIDE SEQUENCE</scope>
</reference>